<feature type="transmembrane region" description="Helical" evidence="1">
    <location>
        <begin position="100"/>
        <end position="118"/>
    </location>
</feature>
<accession>K0J7K8</accession>
<name>K0J7K8_AMPXN</name>
<dbReference type="AlphaFoldDB" id="K0J7K8"/>
<proteinExistence type="predicted"/>
<dbReference type="STRING" id="698758.AXY_14110"/>
<keyword evidence="1" id="KW-0472">Membrane</keyword>
<dbReference type="InterPro" id="IPR021215">
    <property type="entry name" value="DUF2752"/>
</dbReference>
<dbReference type="Pfam" id="PF10825">
    <property type="entry name" value="DUF2752"/>
    <property type="match status" value="1"/>
</dbReference>
<evidence type="ECO:0008006" key="4">
    <source>
        <dbReference type="Google" id="ProtNLM"/>
    </source>
</evidence>
<reference evidence="2 3" key="1">
    <citation type="submission" date="2011-01" db="EMBL/GenBank/DDBJ databases">
        <title>Whole genome sequence of Amphibacillus xylinus NBRC 15112.</title>
        <authorList>
            <person name="Nakazawa H."/>
            <person name="Katano Y."/>
            <person name="Nakamura S."/>
            <person name="Sasagawa M."/>
            <person name="Fukada J."/>
            <person name="Arai T."/>
            <person name="Sasakura N."/>
            <person name="Mochizuki D."/>
            <person name="Hosoyama A."/>
            <person name="Harada K."/>
            <person name="Horikawa H."/>
            <person name="Kato Y."/>
            <person name="Harada T."/>
            <person name="Sasaki K."/>
            <person name="Sekiguchi M."/>
            <person name="Hodoyama M."/>
            <person name="Nishiko R."/>
            <person name="Narita H."/>
            <person name="Hanamaki A."/>
            <person name="Hata C."/>
            <person name="Konno Y."/>
            <person name="Niimura Y."/>
            <person name="Yamazaki S."/>
            <person name="Fujita N."/>
        </authorList>
    </citation>
    <scope>NUCLEOTIDE SEQUENCE [LARGE SCALE GENOMIC DNA]</scope>
    <source>
        <strain evidence="3">ATCC 51415 / DSM 6626 / JCM 7361 / LMG 17667 / NBRC 15112 / Ep01</strain>
    </source>
</reference>
<keyword evidence="3" id="KW-1185">Reference proteome</keyword>
<organism evidence="2 3">
    <name type="scientific">Amphibacillus xylanus (strain ATCC 51415 / DSM 6626 / JCM 7361 / LMG 17667 / NBRC 15112 / Ep01)</name>
    <dbReference type="NCBI Taxonomy" id="698758"/>
    <lineage>
        <taxon>Bacteria</taxon>
        <taxon>Bacillati</taxon>
        <taxon>Bacillota</taxon>
        <taxon>Bacilli</taxon>
        <taxon>Bacillales</taxon>
        <taxon>Bacillaceae</taxon>
        <taxon>Amphibacillus</taxon>
    </lineage>
</organism>
<dbReference type="HOGENOM" id="CLU_098258_2_0_9"/>
<sequence length="129" mass="14818">MKDIFIRFQKKIFLGLFLVGSGVFYLKVLSPTLGISIPCIFRKFTGFYCPGCGMTRASLALLDGDIYQSFRYNMLIYILIPLMLLFYILDKKGNKKYSQIIMTSMLILTFLFGILRNLDGFSWLAPVLI</sequence>
<dbReference type="Proteomes" id="UP000006294">
    <property type="component" value="Chromosome"/>
</dbReference>
<dbReference type="OrthoDB" id="9815897at2"/>
<dbReference type="KEGG" id="axl:AXY_14110"/>
<dbReference type="EMBL" id="AP012050">
    <property type="protein sequence ID" value="BAM47543.1"/>
    <property type="molecule type" value="Genomic_DNA"/>
</dbReference>
<feature type="transmembrane region" description="Helical" evidence="1">
    <location>
        <begin position="12"/>
        <end position="28"/>
    </location>
</feature>
<evidence type="ECO:0000313" key="2">
    <source>
        <dbReference type="EMBL" id="BAM47543.1"/>
    </source>
</evidence>
<evidence type="ECO:0000256" key="1">
    <source>
        <dbReference type="SAM" id="Phobius"/>
    </source>
</evidence>
<keyword evidence="1" id="KW-1133">Transmembrane helix</keyword>
<dbReference type="eggNOG" id="ENOG5032SNY">
    <property type="taxonomic scope" value="Bacteria"/>
</dbReference>
<evidence type="ECO:0000313" key="3">
    <source>
        <dbReference type="Proteomes" id="UP000006294"/>
    </source>
</evidence>
<gene>
    <name evidence="2" type="ordered locus">AXY_14110</name>
</gene>
<protein>
    <recommendedName>
        <fullName evidence="4">DUF2752 domain-containing protein</fullName>
    </recommendedName>
</protein>
<feature type="transmembrane region" description="Helical" evidence="1">
    <location>
        <begin position="70"/>
        <end position="88"/>
    </location>
</feature>
<dbReference type="RefSeq" id="WP_015010146.1">
    <property type="nucleotide sequence ID" value="NC_018704.1"/>
</dbReference>
<keyword evidence="1" id="KW-0812">Transmembrane</keyword>